<dbReference type="Proteomes" id="UP001362999">
    <property type="component" value="Unassembled WGS sequence"/>
</dbReference>
<feature type="region of interest" description="Disordered" evidence="1">
    <location>
        <begin position="244"/>
        <end position="264"/>
    </location>
</feature>
<organism evidence="2 3">
    <name type="scientific">Favolaschia claudopus</name>
    <dbReference type="NCBI Taxonomy" id="2862362"/>
    <lineage>
        <taxon>Eukaryota</taxon>
        <taxon>Fungi</taxon>
        <taxon>Dikarya</taxon>
        <taxon>Basidiomycota</taxon>
        <taxon>Agaricomycotina</taxon>
        <taxon>Agaricomycetes</taxon>
        <taxon>Agaricomycetidae</taxon>
        <taxon>Agaricales</taxon>
        <taxon>Marasmiineae</taxon>
        <taxon>Mycenaceae</taxon>
        <taxon>Favolaschia</taxon>
    </lineage>
</organism>
<dbReference type="EMBL" id="JAWWNJ010000175">
    <property type="protein sequence ID" value="KAK6975062.1"/>
    <property type="molecule type" value="Genomic_DNA"/>
</dbReference>
<accession>A0AAV9ZA18</accession>
<feature type="compositionally biased region" description="Basic and acidic residues" evidence="1">
    <location>
        <begin position="248"/>
        <end position="263"/>
    </location>
</feature>
<sequence>MFTLNFANVVKDDTKDSLASPTDVDTGRFNPNQVSTDGTGVQWLETDLQELRAALQALCAQDLNLTPEAREFMTTELIPLLRNSVQLRDCPTAPGTQKGAMIGHCLKRIQKMLLYCKNCAKSAARALGSGPPLKTEPKTFVFRERTTSVNRVEVVSETTRFRRSYPIQNLEIGSINGGAGGSGGPGSGTGGNGGMGTGPRFEVAHVQTLNLNWHIYLTNEETQNLPLELVSPIKPVISALRYTVRSPSRKERSPAPRREHPERVPILPEDFLHRVLTGGLAQASGSVCGDVRGLK</sequence>
<name>A0AAV9ZA18_9AGAR</name>
<comment type="caution">
    <text evidence="2">The sequence shown here is derived from an EMBL/GenBank/DDBJ whole genome shotgun (WGS) entry which is preliminary data.</text>
</comment>
<feature type="region of interest" description="Disordered" evidence="1">
    <location>
        <begin position="174"/>
        <end position="198"/>
    </location>
</feature>
<evidence type="ECO:0000313" key="3">
    <source>
        <dbReference type="Proteomes" id="UP001362999"/>
    </source>
</evidence>
<keyword evidence="3" id="KW-1185">Reference proteome</keyword>
<evidence type="ECO:0000256" key="1">
    <source>
        <dbReference type="SAM" id="MobiDB-lite"/>
    </source>
</evidence>
<reference evidence="2 3" key="1">
    <citation type="journal article" date="2024" name="J Genomics">
        <title>Draft genome sequencing and assembly of Favolaschia claudopus CIRM-BRFM 2984 isolated from oak limbs.</title>
        <authorList>
            <person name="Navarro D."/>
            <person name="Drula E."/>
            <person name="Chaduli D."/>
            <person name="Cazenave R."/>
            <person name="Ahrendt S."/>
            <person name="Wang J."/>
            <person name="Lipzen A."/>
            <person name="Daum C."/>
            <person name="Barry K."/>
            <person name="Grigoriev I.V."/>
            <person name="Favel A."/>
            <person name="Rosso M.N."/>
            <person name="Martin F."/>
        </authorList>
    </citation>
    <scope>NUCLEOTIDE SEQUENCE [LARGE SCALE GENOMIC DNA]</scope>
    <source>
        <strain evidence="2 3">CIRM-BRFM 2984</strain>
    </source>
</reference>
<protein>
    <submittedName>
        <fullName evidence="2">Uncharacterized protein</fullName>
    </submittedName>
</protein>
<proteinExistence type="predicted"/>
<dbReference type="AlphaFoldDB" id="A0AAV9ZA18"/>
<gene>
    <name evidence="2" type="ORF">R3P38DRAFT_3478077</name>
</gene>
<feature type="compositionally biased region" description="Gly residues" evidence="1">
    <location>
        <begin position="175"/>
        <end position="197"/>
    </location>
</feature>
<evidence type="ECO:0000313" key="2">
    <source>
        <dbReference type="EMBL" id="KAK6975062.1"/>
    </source>
</evidence>